<keyword evidence="6 14" id="KW-0479">Metal-binding</keyword>
<dbReference type="EMBL" id="LR215050">
    <property type="protein sequence ID" value="VEU82049.1"/>
    <property type="molecule type" value="Genomic_DNA"/>
</dbReference>
<evidence type="ECO:0000256" key="6">
    <source>
        <dbReference type="ARBA" id="ARBA00022723"/>
    </source>
</evidence>
<dbReference type="PANTHER" id="PTHR11644:SF2">
    <property type="entry name" value="CYTIDINE DEAMINASE"/>
    <property type="match status" value="1"/>
</dbReference>
<dbReference type="NCBIfam" id="TIGR01354">
    <property type="entry name" value="cyt_deam_tetra"/>
    <property type="match status" value="1"/>
</dbReference>
<dbReference type="FunFam" id="3.40.140.10:FF:000008">
    <property type="entry name" value="Cytidine deaminase"/>
    <property type="match status" value="1"/>
</dbReference>
<dbReference type="Pfam" id="PF00383">
    <property type="entry name" value="dCMP_cyt_deam_1"/>
    <property type="match status" value="1"/>
</dbReference>
<comment type="function">
    <text evidence="2 15">This enzyme scavenges exogenous and endogenous cytidine and 2'-deoxycytidine for UMP synthesis.</text>
</comment>
<dbReference type="EC" id="3.5.4.5" evidence="4 15"/>
<evidence type="ECO:0000259" key="16">
    <source>
        <dbReference type="PROSITE" id="PS51747"/>
    </source>
</evidence>
<accession>A0A449BHW8</accession>
<dbReference type="KEGG" id="ahk:NCTC10172_00054"/>
<dbReference type="RefSeq" id="WP_035368259.1">
    <property type="nucleotide sequence ID" value="NZ_LR215050.1"/>
</dbReference>
<comment type="cofactor">
    <cofactor evidence="1 14 15">
        <name>Zn(2+)</name>
        <dbReference type="ChEBI" id="CHEBI:29105"/>
    </cofactor>
</comment>
<keyword evidence="8 14" id="KW-0862">Zinc</keyword>
<proteinExistence type="inferred from homology"/>
<dbReference type="AlphaFoldDB" id="A0A449BHW8"/>
<dbReference type="InterPro" id="IPR016193">
    <property type="entry name" value="Cytidine_deaminase-like"/>
</dbReference>
<evidence type="ECO:0000256" key="12">
    <source>
        <dbReference type="PIRSR" id="PIRSR606262-1"/>
    </source>
</evidence>
<evidence type="ECO:0000256" key="11">
    <source>
        <dbReference type="ARBA" id="ARBA00049558"/>
    </source>
</evidence>
<comment type="similarity">
    <text evidence="3 15">Belongs to the cytidine and deoxycytidylate deaminase family.</text>
</comment>
<organism evidence="17 18">
    <name type="scientific">Acholeplasma hippikon</name>
    <dbReference type="NCBI Taxonomy" id="264636"/>
    <lineage>
        <taxon>Bacteria</taxon>
        <taxon>Bacillati</taxon>
        <taxon>Mycoplasmatota</taxon>
        <taxon>Mollicutes</taxon>
        <taxon>Acholeplasmatales</taxon>
        <taxon>Acholeplasmataceae</taxon>
        <taxon>Acholeplasma</taxon>
    </lineage>
</organism>
<dbReference type="Gene3D" id="3.40.140.10">
    <property type="entry name" value="Cytidine Deaminase, domain 2"/>
    <property type="match status" value="1"/>
</dbReference>
<dbReference type="NCBIfam" id="NF004064">
    <property type="entry name" value="PRK05578.1"/>
    <property type="match status" value="1"/>
</dbReference>
<dbReference type="InterPro" id="IPR006262">
    <property type="entry name" value="Cyt_deam_tetra"/>
</dbReference>
<comment type="catalytic activity">
    <reaction evidence="10 15">
        <text>2'-deoxycytidine + H2O + H(+) = 2'-deoxyuridine + NH4(+)</text>
        <dbReference type="Rhea" id="RHEA:13433"/>
        <dbReference type="ChEBI" id="CHEBI:15377"/>
        <dbReference type="ChEBI" id="CHEBI:15378"/>
        <dbReference type="ChEBI" id="CHEBI:15698"/>
        <dbReference type="ChEBI" id="CHEBI:16450"/>
        <dbReference type="ChEBI" id="CHEBI:28938"/>
        <dbReference type="EC" id="3.5.4.5"/>
    </reaction>
</comment>
<evidence type="ECO:0000256" key="3">
    <source>
        <dbReference type="ARBA" id="ARBA00006576"/>
    </source>
</evidence>
<evidence type="ECO:0000256" key="7">
    <source>
        <dbReference type="ARBA" id="ARBA00022801"/>
    </source>
</evidence>
<dbReference type="STRING" id="1408416.GCA_000702765_00151"/>
<evidence type="ECO:0000313" key="18">
    <source>
        <dbReference type="Proteomes" id="UP000290909"/>
    </source>
</evidence>
<dbReference type="GO" id="GO:0072527">
    <property type="term" value="P:pyrimidine-containing compound metabolic process"/>
    <property type="evidence" value="ECO:0007669"/>
    <property type="project" value="UniProtKB-ARBA"/>
</dbReference>
<evidence type="ECO:0000256" key="8">
    <source>
        <dbReference type="ARBA" id="ARBA00022833"/>
    </source>
</evidence>
<keyword evidence="7 15" id="KW-0378">Hydrolase</keyword>
<feature type="domain" description="CMP/dCMP-type deaminase" evidence="16">
    <location>
        <begin position="1"/>
        <end position="126"/>
    </location>
</feature>
<name>A0A449BHW8_9MOLU</name>
<dbReference type="InterPro" id="IPR016192">
    <property type="entry name" value="APOBEC/CMP_deaminase_Zn-bd"/>
</dbReference>
<evidence type="ECO:0000256" key="2">
    <source>
        <dbReference type="ARBA" id="ARBA00003949"/>
    </source>
</evidence>
<evidence type="ECO:0000256" key="4">
    <source>
        <dbReference type="ARBA" id="ARBA00012783"/>
    </source>
</evidence>
<dbReference type="InterPro" id="IPR002125">
    <property type="entry name" value="CMP_dCMP_dom"/>
</dbReference>
<evidence type="ECO:0000256" key="10">
    <source>
        <dbReference type="ARBA" id="ARBA00049252"/>
    </source>
</evidence>
<evidence type="ECO:0000256" key="13">
    <source>
        <dbReference type="PIRSR" id="PIRSR606262-2"/>
    </source>
</evidence>
<dbReference type="GO" id="GO:0055086">
    <property type="term" value="P:nucleobase-containing small molecule metabolic process"/>
    <property type="evidence" value="ECO:0007669"/>
    <property type="project" value="UniProtKB-ARBA"/>
</dbReference>
<dbReference type="Proteomes" id="UP000290909">
    <property type="component" value="Chromosome"/>
</dbReference>
<dbReference type="GO" id="GO:0005829">
    <property type="term" value="C:cytosol"/>
    <property type="evidence" value="ECO:0007669"/>
    <property type="project" value="TreeGrafter"/>
</dbReference>
<dbReference type="GO" id="GO:0004126">
    <property type="term" value="F:cytidine deaminase activity"/>
    <property type="evidence" value="ECO:0007669"/>
    <property type="project" value="UniProtKB-UniRule"/>
</dbReference>
<evidence type="ECO:0000313" key="17">
    <source>
        <dbReference type="EMBL" id="VEU82049.1"/>
    </source>
</evidence>
<dbReference type="PANTHER" id="PTHR11644">
    <property type="entry name" value="CYTIDINE DEAMINASE"/>
    <property type="match status" value="1"/>
</dbReference>
<feature type="binding site" evidence="14">
    <location>
        <position position="84"/>
    </location>
    <ligand>
        <name>Zn(2+)</name>
        <dbReference type="ChEBI" id="CHEBI:29105"/>
        <note>catalytic</note>
    </ligand>
</feature>
<dbReference type="InterPro" id="IPR050202">
    <property type="entry name" value="Cyt/Deoxycyt_deaminase"/>
</dbReference>
<dbReference type="GO" id="GO:0042802">
    <property type="term" value="F:identical protein binding"/>
    <property type="evidence" value="ECO:0007669"/>
    <property type="project" value="UniProtKB-ARBA"/>
</dbReference>
<dbReference type="SUPFAM" id="SSF53927">
    <property type="entry name" value="Cytidine deaminase-like"/>
    <property type="match status" value="1"/>
</dbReference>
<keyword evidence="18" id="KW-1185">Reference proteome</keyword>
<sequence length="130" mass="14247">MNIQEALKARERAYVPYSRFKVGAAILLKDGTIIHGCNIENGSYPLGNCAERSALFSLISQGYDPKDIVEITVIGEGPKPISPCGGCRQVMHELIPHTAKVFLANLNGDIKETTVTELLPYGFDLEEARK</sequence>
<evidence type="ECO:0000256" key="15">
    <source>
        <dbReference type="RuleBase" id="RU364006"/>
    </source>
</evidence>
<dbReference type="GO" id="GO:0008270">
    <property type="term" value="F:zinc ion binding"/>
    <property type="evidence" value="ECO:0007669"/>
    <property type="project" value="UniProtKB-UniRule"/>
</dbReference>
<feature type="binding site" evidence="14">
    <location>
        <position position="49"/>
    </location>
    <ligand>
        <name>Zn(2+)</name>
        <dbReference type="ChEBI" id="CHEBI:29105"/>
        <note>catalytic</note>
    </ligand>
</feature>
<feature type="binding site" evidence="13">
    <location>
        <begin position="38"/>
        <end position="44"/>
    </location>
    <ligand>
        <name>substrate</name>
    </ligand>
</feature>
<evidence type="ECO:0000256" key="9">
    <source>
        <dbReference type="ARBA" id="ARBA00032005"/>
    </source>
</evidence>
<feature type="binding site" evidence="14">
    <location>
        <position position="87"/>
    </location>
    <ligand>
        <name>Zn(2+)</name>
        <dbReference type="ChEBI" id="CHEBI:29105"/>
        <note>catalytic</note>
    </ligand>
</feature>
<evidence type="ECO:0000256" key="1">
    <source>
        <dbReference type="ARBA" id="ARBA00001947"/>
    </source>
</evidence>
<dbReference type="PROSITE" id="PS00903">
    <property type="entry name" value="CYT_DCMP_DEAMINASES_1"/>
    <property type="match status" value="1"/>
</dbReference>
<feature type="active site" description="Proton donor" evidence="12">
    <location>
        <position position="51"/>
    </location>
</feature>
<dbReference type="CDD" id="cd01283">
    <property type="entry name" value="cytidine_deaminase"/>
    <property type="match status" value="1"/>
</dbReference>
<reference evidence="17 18" key="1">
    <citation type="submission" date="2019-01" db="EMBL/GenBank/DDBJ databases">
        <authorList>
            <consortium name="Pathogen Informatics"/>
        </authorList>
    </citation>
    <scope>NUCLEOTIDE SEQUENCE [LARGE SCALE GENOMIC DNA]</scope>
    <source>
        <strain evidence="17 18">NCTC10172</strain>
    </source>
</reference>
<protein>
    <recommendedName>
        <fullName evidence="5 15">Cytidine deaminase</fullName>
        <ecNumber evidence="4 15">3.5.4.5</ecNumber>
    </recommendedName>
    <alternativeName>
        <fullName evidence="9 15">Cytidine aminohydrolase</fullName>
    </alternativeName>
</protein>
<gene>
    <name evidence="17" type="primary">cdd</name>
    <name evidence="17" type="ORF">NCTC10172_00054</name>
</gene>
<dbReference type="PROSITE" id="PS51747">
    <property type="entry name" value="CYT_DCMP_DEAMINASES_2"/>
    <property type="match status" value="1"/>
</dbReference>
<evidence type="ECO:0000256" key="5">
    <source>
        <dbReference type="ARBA" id="ARBA00018266"/>
    </source>
</evidence>
<evidence type="ECO:0000256" key="14">
    <source>
        <dbReference type="PIRSR" id="PIRSR606262-3"/>
    </source>
</evidence>
<comment type="catalytic activity">
    <reaction evidence="11 15">
        <text>cytidine + H2O + H(+) = uridine + NH4(+)</text>
        <dbReference type="Rhea" id="RHEA:16069"/>
        <dbReference type="ChEBI" id="CHEBI:15377"/>
        <dbReference type="ChEBI" id="CHEBI:15378"/>
        <dbReference type="ChEBI" id="CHEBI:16704"/>
        <dbReference type="ChEBI" id="CHEBI:17562"/>
        <dbReference type="ChEBI" id="CHEBI:28938"/>
        <dbReference type="EC" id="3.5.4.5"/>
    </reaction>
</comment>